<dbReference type="RefSeq" id="XP_018039342.1">
    <property type="nucleotide sequence ID" value="XM_018180091.1"/>
</dbReference>
<name>A0A177CQE7_9PLEO</name>
<keyword evidence="1" id="KW-0472">Membrane</keyword>
<dbReference type="OrthoDB" id="3797535at2759"/>
<accession>A0A177CQE7</accession>
<evidence type="ECO:0000256" key="1">
    <source>
        <dbReference type="SAM" id="Phobius"/>
    </source>
</evidence>
<evidence type="ECO:0000313" key="3">
    <source>
        <dbReference type="Proteomes" id="UP000077069"/>
    </source>
</evidence>
<keyword evidence="3" id="KW-1185">Reference proteome</keyword>
<dbReference type="EMBL" id="KV441550">
    <property type="protein sequence ID" value="OAG08977.1"/>
    <property type="molecule type" value="Genomic_DNA"/>
</dbReference>
<organism evidence="2 3">
    <name type="scientific">Paraphaeosphaeria sporulosa</name>
    <dbReference type="NCBI Taxonomy" id="1460663"/>
    <lineage>
        <taxon>Eukaryota</taxon>
        <taxon>Fungi</taxon>
        <taxon>Dikarya</taxon>
        <taxon>Ascomycota</taxon>
        <taxon>Pezizomycotina</taxon>
        <taxon>Dothideomycetes</taxon>
        <taxon>Pleosporomycetidae</taxon>
        <taxon>Pleosporales</taxon>
        <taxon>Massarineae</taxon>
        <taxon>Didymosphaeriaceae</taxon>
        <taxon>Paraphaeosphaeria</taxon>
    </lineage>
</organism>
<dbReference type="AlphaFoldDB" id="A0A177CQE7"/>
<proteinExistence type="predicted"/>
<gene>
    <name evidence="2" type="ORF">CC84DRAFT_1174363</name>
</gene>
<protein>
    <submittedName>
        <fullName evidence="2">Uncharacterized protein</fullName>
    </submittedName>
</protein>
<dbReference type="Proteomes" id="UP000077069">
    <property type="component" value="Unassembled WGS sequence"/>
</dbReference>
<evidence type="ECO:0000313" key="2">
    <source>
        <dbReference type="EMBL" id="OAG08977.1"/>
    </source>
</evidence>
<reference evidence="2 3" key="1">
    <citation type="submission" date="2016-05" db="EMBL/GenBank/DDBJ databases">
        <title>Comparative analysis of secretome profiles of manganese(II)-oxidizing ascomycete fungi.</title>
        <authorList>
            <consortium name="DOE Joint Genome Institute"/>
            <person name="Zeiner C.A."/>
            <person name="Purvine S.O."/>
            <person name="Zink E.M."/>
            <person name="Wu S."/>
            <person name="Pasa-Tolic L."/>
            <person name="Chaput D.L."/>
            <person name="Haridas S."/>
            <person name="Grigoriev I.V."/>
            <person name="Santelli C.M."/>
            <person name="Hansel C.M."/>
        </authorList>
    </citation>
    <scope>NUCLEOTIDE SEQUENCE [LARGE SCALE GENOMIC DNA]</scope>
    <source>
        <strain evidence="2 3">AP3s5-JAC2a</strain>
    </source>
</reference>
<keyword evidence="1" id="KW-1133">Transmembrane helix</keyword>
<dbReference type="InParanoid" id="A0A177CQE7"/>
<dbReference type="GeneID" id="28763577"/>
<keyword evidence="1" id="KW-0812">Transmembrane</keyword>
<sequence length="310" mass="34128">MTIISGLTVITAPGPTISRPQPCWWMSTPSVEKNCLLTGHTTVTPTPVVFPTPSIIPSSTTLSISTYGPASPTGSIDVVWPSSGCDGFIVNETCVPWQYWLDMYNEAFPPTGWPKPQASVVFQTPDLDIRGPNAWCNGFVINNFCLRVADVLAMLGDRFTRTSSALTTATASDPALAPAPHNSNPKLGFIAIPIIVILVTVIGGTFFWRRRAPKKASPPAGPPPPIDSNPIANIAQLYGPPYPDVEQDPRPSMYERRSQGGRYLRNGVKIFDVRHANRERQKEMTRRGQEIEQGPSSLVRKEWWDKDLLF</sequence>
<feature type="transmembrane region" description="Helical" evidence="1">
    <location>
        <begin position="187"/>
        <end position="208"/>
    </location>
</feature>